<feature type="region of interest" description="Disordered" evidence="1">
    <location>
        <begin position="53"/>
        <end position="105"/>
    </location>
</feature>
<dbReference type="AlphaFoldDB" id="A0AA88P958"/>
<sequence length="105" mass="11250">MNPQVRTLSESRLRARWCGLRQAKSRSNQGCAAQLELPTAASHTRRLAKEGLTAQLSPYLSPPHLAERRGSLSTQPSGLRSAKPAGHAGSGALIVQESWSIKGHA</sequence>
<name>A0AA88P958_9TELE</name>
<gene>
    <name evidence="2" type="ORF">Q8A67_019089</name>
</gene>
<dbReference type="Proteomes" id="UP001187343">
    <property type="component" value="Unassembled WGS sequence"/>
</dbReference>
<evidence type="ECO:0000313" key="3">
    <source>
        <dbReference type="Proteomes" id="UP001187343"/>
    </source>
</evidence>
<comment type="caution">
    <text evidence="2">The sequence shown here is derived from an EMBL/GenBank/DDBJ whole genome shotgun (WGS) entry which is preliminary data.</text>
</comment>
<dbReference type="EMBL" id="JAUYZG010000019">
    <property type="protein sequence ID" value="KAK2878298.1"/>
    <property type="molecule type" value="Genomic_DNA"/>
</dbReference>
<proteinExistence type="predicted"/>
<protein>
    <submittedName>
        <fullName evidence="2">Uncharacterized protein</fullName>
    </submittedName>
</protein>
<reference evidence="2" key="1">
    <citation type="submission" date="2023-08" db="EMBL/GenBank/DDBJ databases">
        <title>Chromosome-level Genome Assembly of mud carp (Cirrhinus molitorella).</title>
        <authorList>
            <person name="Liu H."/>
        </authorList>
    </citation>
    <scope>NUCLEOTIDE SEQUENCE</scope>
    <source>
        <strain evidence="2">Prfri</strain>
        <tissue evidence="2">Muscle</tissue>
    </source>
</reference>
<evidence type="ECO:0000256" key="1">
    <source>
        <dbReference type="SAM" id="MobiDB-lite"/>
    </source>
</evidence>
<accession>A0AA88P958</accession>
<keyword evidence="3" id="KW-1185">Reference proteome</keyword>
<organism evidence="2 3">
    <name type="scientific">Cirrhinus molitorella</name>
    <name type="common">mud carp</name>
    <dbReference type="NCBI Taxonomy" id="172907"/>
    <lineage>
        <taxon>Eukaryota</taxon>
        <taxon>Metazoa</taxon>
        <taxon>Chordata</taxon>
        <taxon>Craniata</taxon>
        <taxon>Vertebrata</taxon>
        <taxon>Euteleostomi</taxon>
        <taxon>Actinopterygii</taxon>
        <taxon>Neopterygii</taxon>
        <taxon>Teleostei</taxon>
        <taxon>Ostariophysi</taxon>
        <taxon>Cypriniformes</taxon>
        <taxon>Cyprinidae</taxon>
        <taxon>Labeoninae</taxon>
        <taxon>Labeonini</taxon>
        <taxon>Cirrhinus</taxon>
    </lineage>
</organism>
<evidence type="ECO:0000313" key="2">
    <source>
        <dbReference type="EMBL" id="KAK2878298.1"/>
    </source>
</evidence>